<dbReference type="SUPFAM" id="SSF53271">
    <property type="entry name" value="PRTase-like"/>
    <property type="match status" value="1"/>
</dbReference>
<comment type="similarity">
    <text evidence="6">Belongs to the purine/pyrimidine phosphoribosyltransferase family. PyrE subfamily.</text>
</comment>
<keyword evidence="3 6" id="KW-0328">Glycosyltransferase</keyword>
<dbReference type="Proteomes" id="UP000184016">
    <property type="component" value="Unassembled WGS sequence"/>
</dbReference>
<evidence type="ECO:0000313" key="9">
    <source>
        <dbReference type="Proteomes" id="UP000184016"/>
    </source>
</evidence>
<comment type="pathway">
    <text evidence="1 6">Pyrimidine metabolism; UMP biosynthesis via de novo pathway; UMP from orotate: step 1/2.</text>
</comment>
<proteinExistence type="inferred from homology"/>
<dbReference type="UniPathway" id="UPA00070">
    <property type="reaction ID" value="UER00119"/>
</dbReference>
<feature type="binding site" description="in other chain" evidence="6">
    <location>
        <begin position="131"/>
        <end position="139"/>
    </location>
    <ligand>
        <name>5-phospho-alpha-D-ribose 1-diphosphate</name>
        <dbReference type="ChEBI" id="CHEBI:58017"/>
        <note>ligand shared between dimeric partners</note>
    </ligand>
</feature>
<comment type="catalytic activity">
    <reaction evidence="6">
        <text>orotidine 5'-phosphate + diphosphate = orotate + 5-phospho-alpha-D-ribose 1-diphosphate</text>
        <dbReference type="Rhea" id="RHEA:10380"/>
        <dbReference type="ChEBI" id="CHEBI:30839"/>
        <dbReference type="ChEBI" id="CHEBI:33019"/>
        <dbReference type="ChEBI" id="CHEBI:57538"/>
        <dbReference type="ChEBI" id="CHEBI:58017"/>
        <dbReference type="EC" id="2.4.2.10"/>
    </reaction>
</comment>
<reference evidence="9" key="1">
    <citation type="submission" date="2016-11" db="EMBL/GenBank/DDBJ databases">
        <authorList>
            <person name="Varghese N."/>
            <person name="Submissions S."/>
        </authorList>
    </citation>
    <scope>NUCLEOTIDE SEQUENCE [LARGE SCALE GENOMIC DNA]</scope>
    <source>
        <strain evidence="9">USBA-503</strain>
    </source>
</reference>
<dbReference type="GO" id="GO:0004588">
    <property type="term" value="F:orotate phosphoribosyltransferase activity"/>
    <property type="evidence" value="ECO:0007669"/>
    <property type="project" value="UniProtKB-UniRule"/>
</dbReference>
<dbReference type="PANTHER" id="PTHR19278:SF9">
    <property type="entry name" value="URIDINE 5'-MONOPHOSPHATE SYNTHASE"/>
    <property type="match status" value="1"/>
</dbReference>
<dbReference type="GO" id="GO:0019856">
    <property type="term" value="P:pyrimidine nucleobase biosynthetic process"/>
    <property type="evidence" value="ECO:0007669"/>
    <property type="project" value="TreeGrafter"/>
</dbReference>
<dbReference type="CDD" id="cd06223">
    <property type="entry name" value="PRTases_typeI"/>
    <property type="match status" value="1"/>
</dbReference>
<evidence type="ECO:0000256" key="1">
    <source>
        <dbReference type="ARBA" id="ARBA00004889"/>
    </source>
</evidence>
<keyword evidence="4 6" id="KW-0808">Transferase</keyword>
<feature type="binding site" evidence="6">
    <location>
        <position position="135"/>
    </location>
    <ligand>
        <name>orotate</name>
        <dbReference type="ChEBI" id="CHEBI:30839"/>
    </ligand>
</feature>
<dbReference type="NCBIfam" id="TIGR00336">
    <property type="entry name" value="pyrE"/>
    <property type="match status" value="1"/>
</dbReference>
<evidence type="ECO:0000259" key="7">
    <source>
        <dbReference type="Pfam" id="PF00156"/>
    </source>
</evidence>
<comment type="caution">
    <text evidence="6">Lacks conserved residue(s) required for the propagation of feature annotation.</text>
</comment>
<comment type="cofactor">
    <cofactor evidence="6">
        <name>Mg(2+)</name>
        <dbReference type="ChEBI" id="CHEBI:18420"/>
    </cofactor>
</comment>
<comment type="function">
    <text evidence="6">Catalyzes the transfer of a ribosyl phosphate group from 5-phosphoribose 1-diphosphate to orotate, leading to the formation of orotidine monophosphate (OMP).</text>
</comment>
<sequence length="217" mass="24343">MRESQMMLSTEEANELARGLLQIEAVQLRPDQPFTWSSGWKSPIYCDNRKILAYPLFWDSVILAMEKMIRTFFPAVDVIAGTATAGIPHAARLSANLRLPMAYVRSSAKEHGMGRQVEGRVQPGLKAVVIEDTLSTGRSAFSAAKALQVEQMETIGIVSIFSYDFEQITEKSQETRIPYVALVHYSQLISAAVELGILSSQDKDRLEHWRKAPEHYV</sequence>
<protein>
    <recommendedName>
        <fullName evidence="2 6">Orotate phosphoribosyltransferase</fullName>
        <shortName evidence="6">OPRT</shortName>
        <shortName evidence="6">OPRTase</shortName>
        <ecNumber evidence="2 6">2.4.2.10</ecNumber>
    </recommendedName>
</protein>
<feature type="binding site" evidence="6">
    <location>
        <position position="109"/>
    </location>
    <ligand>
        <name>5-phospho-alpha-D-ribose 1-diphosphate</name>
        <dbReference type="ChEBI" id="CHEBI:58017"/>
        <note>ligand shared between dimeric partners</note>
    </ligand>
</feature>
<dbReference type="Gene3D" id="3.40.50.2020">
    <property type="match status" value="1"/>
</dbReference>
<feature type="binding site" evidence="6">
    <location>
        <position position="105"/>
    </location>
    <ligand>
        <name>5-phospho-alpha-D-ribose 1-diphosphate</name>
        <dbReference type="ChEBI" id="CHEBI:58017"/>
        <note>ligand shared between dimeric partners</note>
    </ligand>
</feature>
<evidence type="ECO:0000256" key="5">
    <source>
        <dbReference type="ARBA" id="ARBA00022975"/>
    </source>
</evidence>
<evidence type="ECO:0000256" key="2">
    <source>
        <dbReference type="ARBA" id="ARBA00011971"/>
    </source>
</evidence>
<dbReference type="GO" id="GO:0044205">
    <property type="term" value="P:'de novo' UMP biosynthetic process"/>
    <property type="evidence" value="ECO:0007669"/>
    <property type="project" value="UniProtKB-UniRule"/>
</dbReference>
<gene>
    <name evidence="6" type="primary">pyrE</name>
    <name evidence="8" type="ORF">SAMN05443507_10973</name>
</gene>
<dbReference type="GO" id="GO:0000287">
    <property type="term" value="F:magnesium ion binding"/>
    <property type="evidence" value="ECO:0007669"/>
    <property type="project" value="UniProtKB-UniRule"/>
</dbReference>
<name>A0A1M6Q6Y2_9BACL</name>
<dbReference type="STRING" id="1830138.SAMN05443507_10973"/>
<dbReference type="RefSeq" id="WP_370541890.1">
    <property type="nucleotide sequence ID" value="NZ_FRAF01000009.1"/>
</dbReference>
<accession>A0A1M6Q6Y2</accession>
<feature type="binding site" evidence="6">
    <location>
        <position position="111"/>
    </location>
    <ligand>
        <name>5-phospho-alpha-D-ribose 1-diphosphate</name>
        <dbReference type="ChEBI" id="CHEBI:58017"/>
        <note>ligand shared between dimeric partners</note>
    </ligand>
</feature>
<dbReference type="InterPro" id="IPR004467">
    <property type="entry name" value="Or_phspho_trans_dom"/>
</dbReference>
<evidence type="ECO:0000256" key="3">
    <source>
        <dbReference type="ARBA" id="ARBA00022676"/>
    </source>
</evidence>
<keyword evidence="6" id="KW-0460">Magnesium</keyword>
<evidence type="ECO:0000313" key="8">
    <source>
        <dbReference type="EMBL" id="SHK16029.1"/>
    </source>
</evidence>
<keyword evidence="5 6" id="KW-0665">Pyrimidine biosynthesis</keyword>
<dbReference type="InterPro" id="IPR000836">
    <property type="entry name" value="PRTase_dom"/>
</dbReference>
<keyword evidence="9" id="KW-1185">Reference proteome</keyword>
<dbReference type="EC" id="2.4.2.10" evidence="2 6"/>
<dbReference type="InterPro" id="IPR023031">
    <property type="entry name" value="OPRT"/>
</dbReference>
<dbReference type="InterPro" id="IPR029057">
    <property type="entry name" value="PRTase-like"/>
</dbReference>
<dbReference type="EMBL" id="FRAF01000009">
    <property type="protein sequence ID" value="SHK16029.1"/>
    <property type="molecule type" value="Genomic_DNA"/>
</dbReference>
<dbReference type="HAMAP" id="MF_01208">
    <property type="entry name" value="PyrE"/>
    <property type="match status" value="1"/>
</dbReference>
<organism evidence="8 9">
    <name type="scientific">Alicyclobacillus tolerans</name>
    <dbReference type="NCBI Taxonomy" id="90970"/>
    <lineage>
        <taxon>Bacteria</taxon>
        <taxon>Bacillati</taxon>
        <taxon>Bacillota</taxon>
        <taxon>Bacilli</taxon>
        <taxon>Bacillales</taxon>
        <taxon>Alicyclobacillaceae</taxon>
        <taxon>Alicyclobacillus</taxon>
    </lineage>
</organism>
<evidence type="ECO:0000256" key="6">
    <source>
        <dbReference type="HAMAP-Rule" id="MF_01208"/>
    </source>
</evidence>
<dbReference type="Pfam" id="PF00156">
    <property type="entry name" value="Pribosyltran"/>
    <property type="match status" value="1"/>
</dbReference>
<comment type="subunit">
    <text evidence="6">Homodimer.</text>
</comment>
<dbReference type="AlphaFoldDB" id="A0A1M6Q6Y2"/>
<dbReference type="PANTHER" id="PTHR19278">
    <property type="entry name" value="OROTATE PHOSPHORIBOSYLTRANSFERASE"/>
    <property type="match status" value="1"/>
</dbReference>
<evidence type="ECO:0000256" key="4">
    <source>
        <dbReference type="ARBA" id="ARBA00022679"/>
    </source>
</evidence>
<feature type="domain" description="Phosphoribosyltransferase" evidence="7">
    <location>
        <begin position="51"/>
        <end position="161"/>
    </location>
</feature>